<dbReference type="Proteomes" id="UP000240883">
    <property type="component" value="Unassembled WGS sequence"/>
</dbReference>
<evidence type="ECO:0000259" key="1">
    <source>
        <dbReference type="Pfam" id="PF01073"/>
    </source>
</evidence>
<protein>
    <submittedName>
        <fullName evidence="2">C-3 sterol dehydrogenase/C-4 decarboxylase</fullName>
    </submittedName>
</protein>
<dbReference type="InterPro" id="IPR036291">
    <property type="entry name" value="NAD(P)-bd_dom_sf"/>
</dbReference>
<keyword evidence="3" id="KW-1185">Reference proteome</keyword>
<dbReference type="InterPro" id="IPR002225">
    <property type="entry name" value="3Beta_OHSteriod_DH/Estase"/>
</dbReference>
<proteinExistence type="predicted"/>
<dbReference type="GO" id="GO:0006694">
    <property type="term" value="P:steroid biosynthetic process"/>
    <property type="evidence" value="ECO:0007669"/>
    <property type="project" value="InterPro"/>
</dbReference>
<dbReference type="GO" id="GO:0016616">
    <property type="term" value="F:oxidoreductase activity, acting on the CH-OH group of donors, NAD or NADP as acceptor"/>
    <property type="evidence" value="ECO:0007669"/>
    <property type="project" value="InterPro"/>
</dbReference>
<name>A0A2T2N9Q1_CORCC</name>
<reference evidence="2 3" key="1">
    <citation type="journal article" date="2018" name="Front. Microbiol.">
        <title>Genome-Wide Analysis of Corynespora cassiicola Leaf Fall Disease Putative Effectors.</title>
        <authorList>
            <person name="Lopez D."/>
            <person name="Ribeiro S."/>
            <person name="Label P."/>
            <person name="Fumanal B."/>
            <person name="Venisse J.S."/>
            <person name="Kohler A."/>
            <person name="de Oliveira R.R."/>
            <person name="Labutti K."/>
            <person name="Lipzen A."/>
            <person name="Lail K."/>
            <person name="Bauer D."/>
            <person name="Ohm R.A."/>
            <person name="Barry K.W."/>
            <person name="Spatafora J."/>
            <person name="Grigoriev I.V."/>
            <person name="Martin F.M."/>
            <person name="Pujade-Renaud V."/>
        </authorList>
    </citation>
    <scope>NUCLEOTIDE SEQUENCE [LARGE SCALE GENOMIC DNA]</scope>
    <source>
        <strain evidence="2 3">Philippines</strain>
    </source>
</reference>
<sequence>MSEPSPSLGSVLVVGGGGFLGQRIVKQLIESGDSSHITVFDLKVDGNRIIGPDYVAGNITSKEDVMAVLNQAKPKVIFHTASPKPLGNNKKLFEEVNINGTRNLVECAKEAGFTKAFIYTSSSSIIHDNYSDIVNATEDAPLCFVPEQKQYYSHTKAVAETIVMEANTPGGLLTCAIRPAGLFGEGDWQLYGNMAKNAKEGKAKMQIGKGNNLFDYTYISNHVDAQLLAANKLVLPNPPEGDMKVDGEAFVITNDDPWPFWDFARAVGAGAGYPVKKEQVWSIPLGVMNVFAGIAEVGTDIVTRGKGEATLTRSKIKYSVMTRTFNIEKAKKRLGYVPKVSMQEGLDRTAKWYVEAVKKDKK</sequence>
<dbReference type="SUPFAM" id="SSF51735">
    <property type="entry name" value="NAD(P)-binding Rossmann-fold domains"/>
    <property type="match status" value="1"/>
</dbReference>
<dbReference type="OrthoDB" id="10058185at2759"/>
<dbReference type="Gene3D" id="3.40.50.720">
    <property type="entry name" value="NAD(P)-binding Rossmann-like Domain"/>
    <property type="match status" value="1"/>
</dbReference>
<feature type="domain" description="3-beta hydroxysteroid dehydrogenase/isomerase" evidence="1">
    <location>
        <begin position="12"/>
        <end position="277"/>
    </location>
</feature>
<dbReference type="PANTHER" id="PTHR43000">
    <property type="entry name" value="DTDP-D-GLUCOSE 4,6-DEHYDRATASE-RELATED"/>
    <property type="match status" value="1"/>
</dbReference>
<dbReference type="Pfam" id="PF01073">
    <property type="entry name" value="3Beta_HSD"/>
    <property type="match status" value="1"/>
</dbReference>
<dbReference type="AlphaFoldDB" id="A0A2T2N9Q1"/>
<dbReference type="EMBL" id="KZ678142">
    <property type="protein sequence ID" value="PSN62191.1"/>
    <property type="molecule type" value="Genomic_DNA"/>
</dbReference>
<evidence type="ECO:0000313" key="2">
    <source>
        <dbReference type="EMBL" id="PSN62191.1"/>
    </source>
</evidence>
<organism evidence="2 3">
    <name type="scientific">Corynespora cassiicola Philippines</name>
    <dbReference type="NCBI Taxonomy" id="1448308"/>
    <lineage>
        <taxon>Eukaryota</taxon>
        <taxon>Fungi</taxon>
        <taxon>Dikarya</taxon>
        <taxon>Ascomycota</taxon>
        <taxon>Pezizomycotina</taxon>
        <taxon>Dothideomycetes</taxon>
        <taxon>Pleosporomycetidae</taxon>
        <taxon>Pleosporales</taxon>
        <taxon>Corynesporascaceae</taxon>
        <taxon>Corynespora</taxon>
    </lineage>
</organism>
<accession>A0A2T2N9Q1</accession>
<gene>
    <name evidence="2" type="ORF">BS50DRAFT_139818</name>
</gene>
<dbReference type="STRING" id="1448308.A0A2T2N9Q1"/>
<evidence type="ECO:0000313" key="3">
    <source>
        <dbReference type="Proteomes" id="UP000240883"/>
    </source>
</evidence>